<accession>A0A9J2Q5K1</accession>
<dbReference type="Proteomes" id="UP000036681">
    <property type="component" value="Unplaced"/>
</dbReference>
<evidence type="ECO:0000313" key="4">
    <source>
        <dbReference type="WBParaSite" id="ALUE_0001722701-mRNA-1"/>
    </source>
</evidence>
<feature type="coiled-coil region" evidence="1">
    <location>
        <begin position="251"/>
        <end position="285"/>
    </location>
</feature>
<feature type="compositionally biased region" description="Basic and acidic residues" evidence="2">
    <location>
        <begin position="313"/>
        <end position="350"/>
    </location>
</feature>
<evidence type="ECO:0000313" key="3">
    <source>
        <dbReference type="Proteomes" id="UP000036681"/>
    </source>
</evidence>
<feature type="region of interest" description="Disordered" evidence="2">
    <location>
        <begin position="310"/>
        <end position="350"/>
    </location>
</feature>
<proteinExistence type="predicted"/>
<organism evidence="3 4">
    <name type="scientific">Ascaris lumbricoides</name>
    <name type="common">Giant roundworm</name>
    <dbReference type="NCBI Taxonomy" id="6252"/>
    <lineage>
        <taxon>Eukaryota</taxon>
        <taxon>Metazoa</taxon>
        <taxon>Ecdysozoa</taxon>
        <taxon>Nematoda</taxon>
        <taxon>Chromadorea</taxon>
        <taxon>Rhabditida</taxon>
        <taxon>Spirurina</taxon>
        <taxon>Ascaridomorpha</taxon>
        <taxon>Ascaridoidea</taxon>
        <taxon>Ascarididae</taxon>
        <taxon>Ascaris</taxon>
    </lineage>
</organism>
<evidence type="ECO:0000256" key="2">
    <source>
        <dbReference type="SAM" id="MobiDB-lite"/>
    </source>
</evidence>
<evidence type="ECO:0000256" key="1">
    <source>
        <dbReference type="SAM" id="Coils"/>
    </source>
</evidence>
<reference evidence="4" key="1">
    <citation type="submission" date="2023-03" db="UniProtKB">
        <authorList>
            <consortium name="WormBaseParasite"/>
        </authorList>
    </citation>
    <scope>IDENTIFICATION</scope>
</reference>
<keyword evidence="1" id="KW-0175">Coiled coil</keyword>
<dbReference type="WBParaSite" id="ALUE_0001722701-mRNA-1">
    <property type="protein sequence ID" value="ALUE_0001722701-mRNA-1"/>
    <property type="gene ID" value="ALUE_0001722701"/>
</dbReference>
<protein>
    <submittedName>
        <fullName evidence="4">BMERB domain-containing protein</fullName>
    </submittedName>
</protein>
<dbReference type="AlphaFoldDB" id="A0A9J2Q5K1"/>
<sequence length="664" mass="75767">MKSSSPTDGLTSLISYAPQLPQVPILARFTHVQAQVEAQPRRSPPPLEVVSAKHSTSSTHITRSAHFLIRFYHFLLYDMLAQVEAQPRRSPPPLEVVSAKHSTSSTHVTRSAHFLIRFYHFLSNLTFMYIAYNSSFDRFRSPPPQLAVPTEFAPLQRDLPKSTSIRQNEVAPEGGDNKKELRIRRCSERKEAPVACAESASNPLKKKKTVAFGRTINVSQTVEGNLMRRRPGVRLVKGHKNSVTTMDAEDLSALKGKVDELGRLVSELKKNDIEKEERIVKLENSVLERDRQVVKLTDMVKTLLDFASAETGGSERRPTDKDGYQKTKNFEMRRGRAGRENASRLEEKQQGVDEHKLRNLILRKWEESVAFRQHVQQGLMKFGGDHSLDTVANIKHEKMPVMRRVSGIDHDDERPHERCFTSAPVLKATRVTKQTTVEQIHCVESPARSNAFSLDSKKYLARHGLVSGVLDEEEEESDHRRECVSHDESLVESAYRPGQSVTYYPAHSIYNRAQSPRHASRRECLYLPQRGGKGIRHRYYVYEEQRGNRRNQDLTTKPQKLEYEVRLEVFYLSDCFSDPPHPAPSSLAIYFISSIFYFLVESSSDELLDNPVDLDDDGCELEMQPERTLNATYASKTSLLIVEFLLGCSPTREHVRYSEGYRAE</sequence>
<keyword evidence="3" id="KW-1185">Reference proteome</keyword>
<name>A0A9J2Q5K1_ASCLU</name>